<dbReference type="Proteomes" id="UP000515511">
    <property type="component" value="Chromosome"/>
</dbReference>
<sequence length="89" mass="9276">MKAIIFLAGVAVGFVIGTRAGRGAYENMRNKWQGFSGSDPVQQVKDGVRDFAGQAASDLSDKVTEAVGKASDKLDEVTGKKADSTPAEG</sequence>
<organism evidence="1 2">
    <name type="scientific">Leifsonia shinshuensis</name>
    <dbReference type="NCBI Taxonomy" id="150026"/>
    <lineage>
        <taxon>Bacteria</taxon>
        <taxon>Bacillati</taxon>
        <taxon>Actinomycetota</taxon>
        <taxon>Actinomycetes</taxon>
        <taxon>Micrococcales</taxon>
        <taxon>Microbacteriaceae</taxon>
        <taxon>Leifsonia</taxon>
    </lineage>
</organism>
<dbReference type="RefSeq" id="WP_185275762.1">
    <property type="nucleotide sequence ID" value="NZ_CP043641.1"/>
</dbReference>
<dbReference type="EMBL" id="CP043641">
    <property type="protein sequence ID" value="QNE36328.1"/>
    <property type="molecule type" value="Genomic_DNA"/>
</dbReference>
<dbReference type="KEGG" id="lse:F1C12_15215"/>
<reference evidence="2" key="1">
    <citation type="submission" date="2019-09" db="EMBL/GenBank/DDBJ databases">
        <title>Antimicrobial potential of Antarctic Bacteria.</title>
        <authorList>
            <person name="Benaud N."/>
            <person name="Edwards R.J."/>
            <person name="Ferrari B.C."/>
        </authorList>
    </citation>
    <scope>NUCLEOTIDE SEQUENCE [LARGE SCALE GENOMIC DNA]</scope>
    <source>
        <strain evidence="2">INR9</strain>
    </source>
</reference>
<dbReference type="AlphaFoldDB" id="A0A7G6YCW3"/>
<proteinExistence type="predicted"/>
<gene>
    <name evidence="1" type="ORF">F1C12_15215</name>
</gene>
<evidence type="ECO:0000313" key="1">
    <source>
        <dbReference type="EMBL" id="QNE36328.1"/>
    </source>
</evidence>
<evidence type="ECO:0008006" key="3">
    <source>
        <dbReference type="Google" id="ProtNLM"/>
    </source>
</evidence>
<evidence type="ECO:0000313" key="2">
    <source>
        <dbReference type="Proteomes" id="UP000515511"/>
    </source>
</evidence>
<accession>A0A7G6YCW3</accession>
<name>A0A7G6YCW3_9MICO</name>
<protein>
    <recommendedName>
        <fullName evidence="3">YtxH domain-containing protein</fullName>
    </recommendedName>
</protein>